<dbReference type="RefSeq" id="WP_022613759.1">
    <property type="nucleotide sequence ID" value="NZ_LK391965.1"/>
</dbReference>
<gene>
    <name evidence="5" type="ORF">VIBNISOn1_880010</name>
</gene>
<dbReference type="InterPro" id="IPR050313">
    <property type="entry name" value="Carb_Metab_HTH_regulators"/>
</dbReference>
<dbReference type="InterPro" id="IPR036388">
    <property type="entry name" value="WH-like_DNA-bd_sf"/>
</dbReference>
<dbReference type="Gene3D" id="3.40.50.1360">
    <property type="match status" value="1"/>
</dbReference>
<dbReference type="SUPFAM" id="SSF100950">
    <property type="entry name" value="NagB/RpiA/CoA transferase-like"/>
    <property type="match status" value="1"/>
</dbReference>
<sequence length="252" mass="28185">MKKQQRFKDIVEYLKDINLATVEDLVNELNVSPATIRRDLVHLDDQGVVRRTHGGVTLNNFVPSQLSFSEKKLLFMNEKKRIAQTAATHIESGMTVLLDAGTTTMEIAKCINHLPLRVITSDLRIALYLSQFKQIEVTVLGGQIDSSSQSCIGEHARRLLLSINTDIVFISCNYWSIPHGVTAPTDAKTALKIEMMACAKQKILVADSGKYNTCSLFKISNLDDFNYIVSDNNMEKDEVINLNKINAKVNLV</sequence>
<dbReference type="EMBL" id="CAOF01000184">
    <property type="protein sequence ID" value="CCO49723.1"/>
    <property type="molecule type" value="Genomic_DNA"/>
</dbReference>
<name>A0AAV2VYM5_9VIBR</name>
<dbReference type="InterPro" id="IPR037171">
    <property type="entry name" value="NagB/RpiA_transferase-like"/>
</dbReference>
<dbReference type="Pfam" id="PF08220">
    <property type="entry name" value="HTH_DeoR"/>
    <property type="match status" value="1"/>
</dbReference>
<dbReference type="SMART" id="SM00420">
    <property type="entry name" value="HTH_DEOR"/>
    <property type="match status" value="1"/>
</dbReference>
<dbReference type="PANTHER" id="PTHR30363:SF46">
    <property type="entry name" value="LYSR FAMILY TRANSCRIPTIONAL REGULATOR"/>
    <property type="match status" value="1"/>
</dbReference>
<feature type="domain" description="HTH deoR-type" evidence="4">
    <location>
        <begin position="3"/>
        <end position="58"/>
    </location>
</feature>
<dbReference type="PROSITE" id="PS51000">
    <property type="entry name" value="HTH_DEOR_2"/>
    <property type="match status" value="1"/>
</dbReference>
<keyword evidence="3" id="KW-0804">Transcription</keyword>
<dbReference type="InterPro" id="IPR014036">
    <property type="entry name" value="DeoR-like_C"/>
</dbReference>
<dbReference type="PANTHER" id="PTHR30363">
    <property type="entry name" value="HTH-TYPE TRANSCRIPTIONAL REGULATOR SRLR-RELATED"/>
    <property type="match status" value="1"/>
</dbReference>
<evidence type="ECO:0000313" key="5">
    <source>
        <dbReference type="EMBL" id="CCO49723.1"/>
    </source>
</evidence>
<dbReference type="InterPro" id="IPR018356">
    <property type="entry name" value="Tscrpt_reg_HTH_DeoR_CS"/>
</dbReference>
<dbReference type="GO" id="GO:0003677">
    <property type="term" value="F:DNA binding"/>
    <property type="evidence" value="ECO:0007669"/>
    <property type="project" value="UniProtKB-KW"/>
</dbReference>
<dbReference type="SMART" id="SM01134">
    <property type="entry name" value="DeoRC"/>
    <property type="match status" value="1"/>
</dbReference>
<dbReference type="Gene3D" id="1.10.10.10">
    <property type="entry name" value="Winged helix-like DNA-binding domain superfamily/Winged helix DNA-binding domain"/>
    <property type="match status" value="1"/>
</dbReference>
<keyword evidence="1" id="KW-0805">Transcription regulation</keyword>
<proteinExistence type="predicted"/>
<evidence type="ECO:0000256" key="1">
    <source>
        <dbReference type="ARBA" id="ARBA00023015"/>
    </source>
</evidence>
<reference evidence="5 6" key="1">
    <citation type="journal article" date="2013" name="ISME J.">
        <title>Comparative genomics of pathogenic lineages of Vibrio nigripulchritudo identifies virulence-associated traits.</title>
        <authorList>
            <person name="Goudenege D."/>
            <person name="Labreuche Y."/>
            <person name="Krin E."/>
            <person name="Ansquer D."/>
            <person name="Mangenot S."/>
            <person name="Calteau A."/>
            <person name="Medigue C."/>
            <person name="Mazel D."/>
            <person name="Polz M.F."/>
            <person name="Le Roux F."/>
        </authorList>
    </citation>
    <scope>NUCLEOTIDE SEQUENCE [LARGE SCALE GENOMIC DNA]</scope>
    <source>
        <strain evidence="5 6">SOn1</strain>
    </source>
</reference>
<protein>
    <submittedName>
        <fullName evidence="5">Transcriptional regulator, DeoR family</fullName>
    </submittedName>
</protein>
<dbReference type="GO" id="GO:0003700">
    <property type="term" value="F:DNA-binding transcription factor activity"/>
    <property type="evidence" value="ECO:0007669"/>
    <property type="project" value="InterPro"/>
</dbReference>
<dbReference type="Pfam" id="PF00455">
    <property type="entry name" value="DeoRC"/>
    <property type="match status" value="1"/>
</dbReference>
<evidence type="ECO:0000256" key="2">
    <source>
        <dbReference type="ARBA" id="ARBA00023125"/>
    </source>
</evidence>
<evidence type="ECO:0000313" key="6">
    <source>
        <dbReference type="Proteomes" id="UP000018211"/>
    </source>
</evidence>
<accession>A0AAV2VYM5</accession>
<dbReference type="PRINTS" id="PR00037">
    <property type="entry name" value="HTHLACR"/>
</dbReference>
<dbReference type="AlphaFoldDB" id="A0AAV2VYM5"/>
<dbReference type="InterPro" id="IPR036390">
    <property type="entry name" value="WH_DNA-bd_sf"/>
</dbReference>
<keyword evidence="2" id="KW-0238">DNA-binding</keyword>
<dbReference type="SUPFAM" id="SSF46785">
    <property type="entry name" value="Winged helix' DNA-binding domain"/>
    <property type="match status" value="1"/>
</dbReference>
<organism evidence="5 6">
    <name type="scientific">Vibrio nigripulchritudo SOn1</name>
    <dbReference type="NCBI Taxonomy" id="1238450"/>
    <lineage>
        <taxon>Bacteria</taxon>
        <taxon>Pseudomonadati</taxon>
        <taxon>Pseudomonadota</taxon>
        <taxon>Gammaproteobacteria</taxon>
        <taxon>Vibrionales</taxon>
        <taxon>Vibrionaceae</taxon>
        <taxon>Vibrio</taxon>
    </lineage>
</organism>
<evidence type="ECO:0000256" key="3">
    <source>
        <dbReference type="ARBA" id="ARBA00023163"/>
    </source>
</evidence>
<dbReference type="Proteomes" id="UP000018211">
    <property type="component" value="Unassembled WGS sequence"/>
</dbReference>
<dbReference type="PROSITE" id="PS00894">
    <property type="entry name" value="HTH_DEOR_1"/>
    <property type="match status" value="1"/>
</dbReference>
<comment type="caution">
    <text evidence="5">The sequence shown here is derived from an EMBL/GenBank/DDBJ whole genome shotgun (WGS) entry which is preliminary data.</text>
</comment>
<evidence type="ECO:0000259" key="4">
    <source>
        <dbReference type="PROSITE" id="PS51000"/>
    </source>
</evidence>
<dbReference type="InterPro" id="IPR001034">
    <property type="entry name" value="DeoR_HTH"/>
</dbReference>